<sequence length="245" mass="26608">MLGLAAAGLGYGAYALAKKREALPWLVRWRVQPREWVGHAPLRIAAVSVRCAARTPVELRHFAALLRRIERLGADVVVILDLDLGHDRGPEDEAHAEAAVAALARLHGPKGRFFLPDAAGAELMADAGFVPLSRHGRPLPDMASGAVSETAPAPDAAPAAAGGFAVAFLHAADHHRPEGRSRPCRWWPLPVIRRFSPKPLGSGIKSRWWLQPRDRAERFPQTVRARSPPSAISPRPRAMTRPDAP</sequence>
<protein>
    <recommendedName>
        <fullName evidence="4">CHASE2 domain-containing protein</fullName>
    </recommendedName>
</protein>
<feature type="region of interest" description="Disordered" evidence="1">
    <location>
        <begin position="218"/>
        <end position="245"/>
    </location>
</feature>
<name>A0ABT8D1U3_9RHOB</name>
<evidence type="ECO:0008006" key="4">
    <source>
        <dbReference type="Google" id="ProtNLM"/>
    </source>
</evidence>
<evidence type="ECO:0000256" key="1">
    <source>
        <dbReference type="SAM" id="MobiDB-lite"/>
    </source>
</evidence>
<gene>
    <name evidence="2" type="ORF">QWZ10_01015</name>
</gene>
<dbReference type="Proteomes" id="UP001243846">
    <property type="component" value="Unassembled WGS sequence"/>
</dbReference>
<organism evidence="2 3">
    <name type="scientific">Paracoccus cavernae</name>
    <dbReference type="NCBI Taxonomy" id="1571207"/>
    <lineage>
        <taxon>Bacteria</taxon>
        <taxon>Pseudomonadati</taxon>
        <taxon>Pseudomonadota</taxon>
        <taxon>Alphaproteobacteria</taxon>
        <taxon>Rhodobacterales</taxon>
        <taxon>Paracoccaceae</taxon>
        <taxon>Paracoccus</taxon>
    </lineage>
</organism>
<evidence type="ECO:0000313" key="2">
    <source>
        <dbReference type="EMBL" id="MDN3710765.1"/>
    </source>
</evidence>
<evidence type="ECO:0000313" key="3">
    <source>
        <dbReference type="Proteomes" id="UP001243846"/>
    </source>
</evidence>
<reference evidence="3" key="1">
    <citation type="journal article" date="2019" name="Int. J. Syst. Evol. Microbiol.">
        <title>The Global Catalogue of Microorganisms (GCM) 10K type strain sequencing project: providing services to taxonomists for standard genome sequencing and annotation.</title>
        <authorList>
            <consortium name="The Broad Institute Genomics Platform"/>
            <consortium name="The Broad Institute Genome Sequencing Center for Infectious Disease"/>
            <person name="Wu L."/>
            <person name="Ma J."/>
        </authorList>
    </citation>
    <scope>NUCLEOTIDE SEQUENCE [LARGE SCALE GENOMIC DNA]</scope>
    <source>
        <strain evidence="3">CECT 8482</strain>
    </source>
</reference>
<proteinExistence type="predicted"/>
<dbReference type="EMBL" id="JAUFRC010000001">
    <property type="protein sequence ID" value="MDN3710765.1"/>
    <property type="molecule type" value="Genomic_DNA"/>
</dbReference>
<keyword evidence="3" id="KW-1185">Reference proteome</keyword>
<accession>A0ABT8D1U3</accession>
<comment type="caution">
    <text evidence="2">The sequence shown here is derived from an EMBL/GenBank/DDBJ whole genome shotgun (WGS) entry which is preliminary data.</text>
</comment>
<feature type="compositionally biased region" description="Low complexity" evidence="1">
    <location>
        <begin position="224"/>
        <end position="237"/>
    </location>
</feature>